<dbReference type="InterPro" id="IPR036388">
    <property type="entry name" value="WH-like_DNA-bd_sf"/>
</dbReference>
<dbReference type="PROSITE" id="PS50043">
    <property type="entry name" value="HTH_LUXR_2"/>
    <property type="match status" value="1"/>
</dbReference>
<keyword evidence="5" id="KW-1185">Reference proteome</keyword>
<dbReference type="Gene3D" id="1.10.10.10">
    <property type="entry name" value="Winged helix-like DNA-binding domain superfamily/Winged helix DNA-binding domain"/>
    <property type="match status" value="1"/>
</dbReference>
<organism evidence="4 5">
    <name type="scientific">Rhodococcus gannanensis</name>
    <dbReference type="NCBI Taxonomy" id="1960308"/>
    <lineage>
        <taxon>Bacteria</taxon>
        <taxon>Bacillati</taxon>
        <taxon>Actinomycetota</taxon>
        <taxon>Actinomycetes</taxon>
        <taxon>Mycobacteriales</taxon>
        <taxon>Nocardiaceae</taxon>
        <taxon>Rhodococcus</taxon>
    </lineage>
</organism>
<dbReference type="InterPro" id="IPR000792">
    <property type="entry name" value="Tscrpt_reg_LuxR_C"/>
</dbReference>
<evidence type="ECO:0000256" key="2">
    <source>
        <dbReference type="ARBA" id="ARBA00022840"/>
    </source>
</evidence>
<evidence type="ECO:0000313" key="4">
    <source>
        <dbReference type="EMBL" id="MFD1812644.1"/>
    </source>
</evidence>
<dbReference type="SUPFAM" id="SSF52540">
    <property type="entry name" value="P-loop containing nucleoside triphosphate hydrolases"/>
    <property type="match status" value="1"/>
</dbReference>
<dbReference type="RefSeq" id="WP_378485142.1">
    <property type="nucleotide sequence ID" value="NZ_JBHUFB010000009.1"/>
</dbReference>
<dbReference type="InterPro" id="IPR041664">
    <property type="entry name" value="AAA_16"/>
</dbReference>
<feature type="domain" description="HTH luxR-type" evidence="3">
    <location>
        <begin position="834"/>
        <end position="899"/>
    </location>
</feature>
<evidence type="ECO:0000313" key="5">
    <source>
        <dbReference type="Proteomes" id="UP001597286"/>
    </source>
</evidence>
<dbReference type="EMBL" id="JBHUFB010000009">
    <property type="protein sequence ID" value="MFD1812644.1"/>
    <property type="molecule type" value="Genomic_DNA"/>
</dbReference>
<dbReference type="Pfam" id="PF00196">
    <property type="entry name" value="GerE"/>
    <property type="match status" value="1"/>
</dbReference>
<proteinExistence type="predicted"/>
<dbReference type="Gene3D" id="3.40.50.300">
    <property type="entry name" value="P-loop containing nucleotide triphosphate hydrolases"/>
    <property type="match status" value="1"/>
</dbReference>
<dbReference type="InterPro" id="IPR016032">
    <property type="entry name" value="Sig_transdc_resp-reg_C-effctor"/>
</dbReference>
<dbReference type="SUPFAM" id="SSF46894">
    <property type="entry name" value="C-terminal effector domain of the bipartite response regulators"/>
    <property type="match status" value="1"/>
</dbReference>
<dbReference type="CDD" id="cd06170">
    <property type="entry name" value="LuxR_C_like"/>
    <property type="match status" value="1"/>
</dbReference>
<protein>
    <submittedName>
        <fullName evidence="4">LuxR C-terminal-related transcriptional regulator</fullName>
    </submittedName>
</protein>
<accession>A0ABW4P4P4</accession>
<dbReference type="PRINTS" id="PR00038">
    <property type="entry name" value="HTHLUXR"/>
</dbReference>
<sequence length="904" mass="94869">MHSPLLGARRAAIDDIAAALKLAADGVGPSTLVLTAGPGSGKTHTLRELVTTVNLATRWATADELSWRQPYAVASTLLGVELPATVPARYGDRLDEALDSLSAREPHVLVIDDAHNADAGSLEFLGRLAAAATDLPVVVLVARRHLPARELLARLVSRRSSREWQLPPMDPADLEVLAHDLLGAWPDDRLSGLLAGCGGNPMHARALIDDLRSQGDIVVTGDRATTRGVDTSAPTASLHAVIRDQLALLDDTSRALVQKLAVWGGAATLNDLAALDDVPPSALVGAAQTAIDSGVLTSSDDGAMVFTHDVYADVAYGGLDPALRSVLHAAIARSHEAAGNHQLVAHHLMEAGVGDSVAAVTRAQEELEHVPAVVVDLLDTAARKASTTGSSVRTLELDLATALARSGQLARAADVAKQGLTNAADLDTVARLHRILLFTLIAQGRSAEVLELTDATLQLPVDPLTRVALLDVRRYVAILGGSAPISREPFALSEAATPSELVTESLRRFLAGDGAGGLELALEASRREGEAGDGPVLSTSADVWPPFIEHYVHGPVAAEALLDRATRLRTDRGAAWMTAYHDFVRGGVAMSQGRLDDATASFDSGLERAADAGLGWTSIAEGSRAMIDVLRGNFSSATTRLESFAESGALNQFGLPVPAQAEMLLLEAQRKLRPAAALASEVCYTATGLGLYGWFPSLAVDCARIAHRTADDALADQIIAGLAEMPEPAPEARLGPIALARALCSGDPERIGVASTDCARAAHDLGDALTEAAGWEEAACAAIAVGDKSTARDHSRSALVITQNMGASALSTRITSRLRALGLRLDPRAVRDRPRTGWDSLTRTEVTIAELVAAGLNGAEIAQKLYISQRTVQTHVSHALAKMGLRTRVELAAAVARRDPEPAL</sequence>
<keyword evidence="2" id="KW-0067">ATP-binding</keyword>
<gene>
    <name evidence="4" type="ORF">ACFSJG_10495</name>
</gene>
<dbReference type="PANTHER" id="PTHR16305">
    <property type="entry name" value="TESTICULAR SOLUBLE ADENYLYL CYCLASE"/>
    <property type="match status" value="1"/>
</dbReference>
<dbReference type="Proteomes" id="UP001597286">
    <property type="component" value="Unassembled WGS sequence"/>
</dbReference>
<comment type="caution">
    <text evidence="4">The sequence shown here is derived from an EMBL/GenBank/DDBJ whole genome shotgun (WGS) entry which is preliminary data.</text>
</comment>
<name>A0ABW4P4P4_9NOCA</name>
<dbReference type="SMART" id="SM00382">
    <property type="entry name" value="AAA"/>
    <property type="match status" value="1"/>
</dbReference>
<keyword evidence="1" id="KW-0547">Nucleotide-binding</keyword>
<dbReference type="PANTHER" id="PTHR16305:SF35">
    <property type="entry name" value="TRANSCRIPTIONAL ACTIVATOR DOMAIN"/>
    <property type="match status" value="1"/>
</dbReference>
<dbReference type="SMART" id="SM00421">
    <property type="entry name" value="HTH_LUXR"/>
    <property type="match status" value="1"/>
</dbReference>
<dbReference type="InterPro" id="IPR027417">
    <property type="entry name" value="P-loop_NTPase"/>
</dbReference>
<dbReference type="InterPro" id="IPR003593">
    <property type="entry name" value="AAA+_ATPase"/>
</dbReference>
<evidence type="ECO:0000256" key="1">
    <source>
        <dbReference type="ARBA" id="ARBA00022741"/>
    </source>
</evidence>
<reference evidence="5" key="1">
    <citation type="journal article" date="2019" name="Int. J. Syst. Evol. Microbiol.">
        <title>The Global Catalogue of Microorganisms (GCM) 10K type strain sequencing project: providing services to taxonomists for standard genome sequencing and annotation.</title>
        <authorList>
            <consortium name="The Broad Institute Genomics Platform"/>
            <consortium name="The Broad Institute Genome Sequencing Center for Infectious Disease"/>
            <person name="Wu L."/>
            <person name="Ma J."/>
        </authorList>
    </citation>
    <scope>NUCLEOTIDE SEQUENCE [LARGE SCALE GENOMIC DNA]</scope>
    <source>
        <strain evidence="5">DT72</strain>
    </source>
</reference>
<evidence type="ECO:0000259" key="3">
    <source>
        <dbReference type="PROSITE" id="PS50043"/>
    </source>
</evidence>
<dbReference type="Pfam" id="PF13191">
    <property type="entry name" value="AAA_16"/>
    <property type="match status" value="1"/>
</dbReference>